<organism evidence="2">
    <name type="scientific">Gongylonema pulchrum</name>
    <dbReference type="NCBI Taxonomy" id="637853"/>
    <lineage>
        <taxon>Eukaryota</taxon>
        <taxon>Metazoa</taxon>
        <taxon>Ecdysozoa</taxon>
        <taxon>Nematoda</taxon>
        <taxon>Chromadorea</taxon>
        <taxon>Rhabditida</taxon>
        <taxon>Spirurina</taxon>
        <taxon>Spiruromorpha</taxon>
        <taxon>Spiruroidea</taxon>
        <taxon>Gongylonematidae</taxon>
        <taxon>Gongylonema</taxon>
    </lineage>
</organism>
<feature type="compositionally biased region" description="Polar residues" evidence="1">
    <location>
        <begin position="55"/>
        <end position="64"/>
    </location>
</feature>
<reference evidence="2" key="1">
    <citation type="submission" date="2016-06" db="UniProtKB">
        <authorList>
            <consortium name="WormBaseParasite"/>
        </authorList>
    </citation>
    <scope>IDENTIFICATION</scope>
</reference>
<evidence type="ECO:0000313" key="2">
    <source>
        <dbReference type="WBParaSite" id="GPUH_0000091201-mRNA-1"/>
    </source>
</evidence>
<sequence>LVPPPRMVPPPGVMAGANFMPPPSASSGRWMALAPQRQPSPRNSPSEQGGPPETTAISKLQDSPTEGLKIVADDD</sequence>
<feature type="compositionally biased region" description="Pro residues" evidence="1">
    <location>
        <begin position="1"/>
        <end position="12"/>
    </location>
</feature>
<feature type="region of interest" description="Disordered" evidence="1">
    <location>
        <begin position="1"/>
        <end position="75"/>
    </location>
</feature>
<feature type="compositionally biased region" description="Low complexity" evidence="1">
    <location>
        <begin position="35"/>
        <end position="46"/>
    </location>
</feature>
<dbReference type="WBParaSite" id="GPUH_0000091201-mRNA-1">
    <property type="protein sequence ID" value="GPUH_0000091201-mRNA-1"/>
    <property type="gene ID" value="GPUH_0000091201"/>
</dbReference>
<protein>
    <submittedName>
        <fullName evidence="2">Sine oculis binding protein homolog</fullName>
    </submittedName>
</protein>
<evidence type="ECO:0000256" key="1">
    <source>
        <dbReference type="SAM" id="MobiDB-lite"/>
    </source>
</evidence>
<name>A0A183CWS1_9BILA</name>
<proteinExistence type="predicted"/>
<accession>A0A183CWS1</accession>
<dbReference type="AlphaFoldDB" id="A0A183CWS1"/>